<dbReference type="EMBL" id="JACXAE010000011">
    <property type="protein sequence ID" value="MBD2770962.1"/>
    <property type="molecule type" value="Genomic_DNA"/>
</dbReference>
<dbReference type="Proteomes" id="UP000629098">
    <property type="component" value="Unassembled WGS sequence"/>
</dbReference>
<comment type="caution">
    <text evidence="1">The sequence shown here is derived from an EMBL/GenBank/DDBJ whole genome shotgun (WGS) entry which is preliminary data.</text>
</comment>
<dbReference type="RefSeq" id="WP_190825262.1">
    <property type="nucleotide sequence ID" value="NZ_CAWPPI010000011.1"/>
</dbReference>
<keyword evidence="2" id="KW-1185">Reference proteome</keyword>
<reference evidence="1" key="1">
    <citation type="submission" date="2020-09" db="EMBL/GenBank/DDBJ databases">
        <title>Iningainema tapete sp. nov. (Scytonemataceae, Cyanobacteria) from greenhouses in central Florida (USA) produces two types of nodularin with biosynthetic potential for microcystin-LR and anabaenopeptins.</title>
        <authorList>
            <person name="Berthold D.E."/>
            <person name="Lefler F.W."/>
            <person name="Huang I.-S."/>
            <person name="Abdulla H."/>
            <person name="Zimba P.V."/>
            <person name="Laughinghouse H.D. IV."/>
        </authorList>
    </citation>
    <scope>NUCLEOTIDE SEQUENCE</scope>
    <source>
        <strain evidence="1">BLCCT55</strain>
    </source>
</reference>
<evidence type="ECO:0000313" key="1">
    <source>
        <dbReference type="EMBL" id="MBD2770962.1"/>
    </source>
</evidence>
<sequence length="79" mass="8930">MTPDEIKHTLNQIASNLIHILESDARQQILEVSDCGELEIMLDNASQITTQLKLKVSRSLKKELHLERGEVVCLGSIYQ</sequence>
<proteinExistence type="predicted"/>
<organism evidence="1 2">
    <name type="scientific">Iningainema tapete BLCC-T55</name>
    <dbReference type="NCBI Taxonomy" id="2748662"/>
    <lineage>
        <taxon>Bacteria</taxon>
        <taxon>Bacillati</taxon>
        <taxon>Cyanobacteriota</taxon>
        <taxon>Cyanophyceae</taxon>
        <taxon>Nostocales</taxon>
        <taxon>Scytonemataceae</taxon>
        <taxon>Iningainema tapete</taxon>
    </lineage>
</organism>
<protein>
    <submittedName>
        <fullName evidence="1">Uncharacterized protein</fullName>
    </submittedName>
</protein>
<evidence type="ECO:0000313" key="2">
    <source>
        <dbReference type="Proteomes" id="UP000629098"/>
    </source>
</evidence>
<accession>A0A8J6XIP9</accession>
<dbReference type="AlphaFoldDB" id="A0A8J6XIP9"/>
<name>A0A8J6XIP9_9CYAN</name>
<gene>
    <name evidence="1" type="ORF">ICL16_02190</name>
</gene>